<dbReference type="InterPro" id="IPR002821">
    <property type="entry name" value="Hydantoinase_A"/>
</dbReference>
<dbReference type="PANTHER" id="PTHR11365">
    <property type="entry name" value="5-OXOPROLINASE RELATED"/>
    <property type="match status" value="1"/>
</dbReference>
<sequence>MELIGVDTGGTFTDFIYRKEGKWGVFKQLSTPSNPAESVLSGISHITQSDNYKMVHGSTVATNAILERKGAVTALITNKGFEDVFAIGRQNRTELYNPQYRKPPLLVPSHLRFGVHCRTRSDGGVELAFDDASAAEVVEKIKQAKVDSIAVCFLFSFLNPHDEIKMEKALEALKISTSLSHKILAEFREYERTSTTVVNAYVSPIMKRYITHIIENIHGNELRIMQSNGGSISAATAMNESVRTILSGPAGGAVGAWETGKMAGVEKLISFDMGGTSTDVALIDGGLPLTFESAISDFPVKVPMIDIHTVGAGGGSLAFMDAGGALRVGPESSGADPGPICYGKGEQITVTDANLYLGRLVPEHFLGGHMTLDFQRLESYFDKMSRESGLDKKTLAEGILSVADTAMEKAIRVISVERGFDPSEFSLFSFGGAGGLHAVSLARLLNMPTVFVPQNPGILSAVGMLMADVIKDYSLTIMQKAQDMDHAMLEKQFEPLVEKGIEELLLEGIDKGRIHVEKFLDMRYKGQSYEIMVPFTTEYENSFHLLHEKSYGYSNPDKKMEIVNIRLRARGTPEKPIIDPEPHAGKIPPAKAFGEKRPVIFDGVPRETDLIHRKHLSHGNEITGPAIILEYTSTIVMPPDTFARVDQFGNLIIHTCKKGEK</sequence>
<proteinExistence type="predicted"/>
<feature type="domain" description="Hydantoinase A/oxoprolinase" evidence="1">
    <location>
        <begin position="192"/>
        <end position="472"/>
    </location>
</feature>
<dbReference type="Pfam" id="PF05378">
    <property type="entry name" value="Hydant_A_N"/>
    <property type="match status" value="1"/>
</dbReference>
<dbReference type="GO" id="GO:0006749">
    <property type="term" value="P:glutathione metabolic process"/>
    <property type="evidence" value="ECO:0007669"/>
    <property type="project" value="TreeGrafter"/>
</dbReference>
<dbReference type="PANTHER" id="PTHR11365:SF23">
    <property type="entry name" value="HYPOTHETICAL 5-OXOPROLINASE (EUROFUNG)-RELATED"/>
    <property type="match status" value="1"/>
</dbReference>
<evidence type="ECO:0000259" key="1">
    <source>
        <dbReference type="Pfam" id="PF01968"/>
    </source>
</evidence>
<dbReference type="InterPro" id="IPR049517">
    <property type="entry name" value="ACX-like_C"/>
</dbReference>
<feature type="domain" description="Hydantoinase/oxoprolinase N-terminal" evidence="2">
    <location>
        <begin position="4"/>
        <end position="171"/>
    </location>
</feature>
<dbReference type="EMBL" id="FWXY01000021">
    <property type="protein sequence ID" value="SMD01751.1"/>
    <property type="molecule type" value="Genomic_DNA"/>
</dbReference>
<evidence type="ECO:0000259" key="2">
    <source>
        <dbReference type="Pfam" id="PF05378"/>
    </source>
</evidence>
<dbReference type="InterPro" id="IPR045079">
    <property type="entry name" value="Oxoprolinase-like"/>
</dbReference>
<gene>
    <name evidence="4" type="ORF">SAMN02746065_12133</name>
</gene>
<dbReference type="RefSeq" id="WP_084071070.1">
    <property type="nucleotide sequence ID" value="NZ_FWXY01000021.1"/>
</dbReference>
<dbReference type="AlphaFoldDB" id="A0A1W2DW67"/>
<dbReference type="Proteomes" id="UP000192418">
    <property type="component" value="Unassembled WGS sequence"/>
</dbReference>
<name>A0A1W2DW67_9BACT</name>
<organism evidence="4 5">
    <name type="scientific">Desulfocicer vacuolatum DSM 3385</name>
    <dbReference type="NCBI Taxonomy" id="1121400"/>
    <lineage>
        <taxon>Bacteria</taxon>
        <taxon>Pseudomonadati</taxon>
        <taxon>Thermodesulfobacteriota</taxon>
        <taxon>Desulfobacteria</taxon>
        <taxon>Desulfobacterales</taxon>
        <taxon>Desulfobacteraceae</taxon>
        <taxon>Desulfocicer</taxon>
    </lineage>
</organism>
<reference evidence="4 5" key="1">
    <citation type="submission" date="2017-04" db="EMBL/GenBank/DDBJ databases">
        <authorList>
            <person name="Afonso C.L."/>
            <person name="Miller P.J."/>
            <person name="Scott M.A."/>
            <person name="Spackman E."/>
            <person name="Goraichik I."/>
            <person name="Dimitrov K.M."/>
            <person name="Suarez D.L."/>
            <person name="Swayne D.E."/>
        </authorList>
    </citation>
    <scope>NUCLEOTIDE SEQUENCE [LARGE SCALE GENOMIC DNA]</scope>
    <source>
        <strain evidence="4 5">DSM 3385</strain>
    </source>
</reference>
<dbReference type="OrthoDB" id="9759608at2"/>
<keyword evidence="5" id="KW-1185">Reference proteome</keyword>
<dbReference type="Pfam" id="PF19278">
    <property type="entry name" value="Hydant_A_C"/>
    <property type="match status" value="1"/>
</dbReference>
<dbReference type="GO" id="GO:0005829">
    <property type="term" value="C:cytosol"/>
    <property type="evidence" value="ECO:0007669"/>
    <property type="project" value="TreeGrafter"/>
</dbReference>
<dbReference type="InterPro" id="IPR008040">
    <property type="entry name" value="Hydant_A_N"/>
</dbReference>
<dbReference type="STRING" id="1121400.SAMN02746065_12133"/>
<accession>A0A1W2DW67</accession>
<evidence type="ECO:0000313" key="5">
    <source>
        <dbReference type="Proteomes" id="UP000192418"/>
    </source>
</evidence>
<dbReference type="GO" id="GO:0017168">
    <property type="term" value="F:5-oxoprolinase (ATP-hydrolyzing) activity"/>
    <property type="evidence" value="ECO:0007669"/>
    <property type="project" value="TreeGrafter"/>
</dbReference>
<evidence type="ECO:0000313" key="4">
    <source>
        <dbReference type="EMBL" id="SMD01751.1"/>
    </source>
</evidence>
<feature type="domain" description="Acetophenone carboxylase-like C-terminal" evidence="3">
    <location>
        <begin position="484"/>
        <end position="648"/>
    </location>
</feature>
<protein>
    <submittedName>
        <fullName evidence="4">N-methylhydantoinase A</fullName>
    </submittedName>
</protein>
<dbReference type="Pfam" id="PF01968">
    <property type="entry name" value="Hydantoinase_A"/>
    <property type="match status" value="1"/>
</dbReference>
<evidence type="ECO:0000259" key="3">
    <source>
        <dbReference type="Pfam" id="PF19278"/>
    </source>
</evidence>